<evidence type="ECO:0000313" key="2">
    <source>
        <dbReference type="Proteomes" id="UP000050525"/>
    </source>
</evidence>
<protein>
    <submittedName>
        <fullName evidence="1">Uncharacterized protein</fullName>
    </submittedName>
</protein>
<reference evidence="1 2" key="1">
    <citation type="journal article" date="2012" name="Genome Biol.">
        <title>Sequencing three crocodilian genomes to illuminate the evolution of archosaurs and amniotes.</title>
        <authorList>
            <person name="St John J.A."/>
            <person name="Braun E.L."/>
            <person name="Isberg S.R."/>
            <person name="Miles L.G."/>
            <person name="Chong A.Y."/>
            <person name="Gongora J."/>
            <person name="Dalzell P."/>
            <person name="Moran C."/>
            <person name="Bed'hom B."/>
            <person name="Abzhanov A."/>
            <person name="Burgess S.C."/>
            <person name="Cooksey A.M."/>
            <person name="Castoe T.A."/>
            <person name="Crawford N.G."/>
            <person name="Densmore L.D."/>
            <person name="Drew J.C."/>
            <person name="Edwards S.V."/>
            <person name="Faircloth B.C."/>
            <person name="Fujita M.K."/>
            <person name="Greenwold M.J."/>
            <person name="Hoffmann F.G."/>
            <person name="Howard J.M."/>
            <person name="Iguchi T."/>
            <person name="Janes D.E."/>
            <person name="Khan S.Y."/>
            <person name="Kohno S."/>
            <person name="de Koning A.J."/>
            <person name="Lance S.L."/>
            <person name="McCarthy F.M."/>
            <person name="McCormack J.E."/>
            <person name="Merchant M.E."/>
            <person name="Peterson D.G."/>
            <person name="Pollock D.D."/>
            <person name="Pourmand N."/>
            <person name="Raney B.J."/>
            <person name="Roessler K.A."/>
            <person name="Sanford J.R."/>
            <person name="Sawyer R.H."/>
            <person name="Schmidt C.J."/>
            <person name="Triplett E.W."/>
            <person name="Tuberville T.D."/>
            <person name="Venegas-Anaya M."/>
            <person name="Howard J.T."/>
            <person name="Jarvis E.D."/>
            <person name="Guillette L.J.Jr."/>
            <person name="Glenn T.C."/>
            <person name="Green R.E."/>
            <person name="Ray D.A."/>
        </authorList>
    </citation>
    <scope>NUCLEOTIDE SEQUENCE [LARGE SCALE GENOMIC DNA]</scope>
    <source>
        <strain evidence="1">KSC_2009_1</strain>
    </source>
</reference>
<name>A0A151NYV1_ALLMI</name>
<dbReference type="Proteomes" id="UP000050525">
    <property type="component" value="Unassembled WGS sequence"/>
</dbReference>
<evidence type="ECO:0000313" key="1">
    <source>
        <dbReference type="EMBL" id="KYO42056.1"/>
    </source>
</evidence>
<accession>A0A151NYV1</accession>
<sequence length="80" mass="9283">MEWADVKEMEIQSGLSWTEAYTVKFTPCLNLNDFQVLTSHAHTRMRIAEVSNSPVLLSRKCKRSLMKFEEVISNNRCQCT</sequence>
<organism evidence="1 2">
    <name type="scientific">Alligator mississippiensis</name>
    <name type="common">American alligator</name>
    <dbReference type="NCBI Taxonomy" id="8496"/>
    <lineage>
        <taxon>Eukaryota</taxon>
        <taxon>Metazoa</taxon>
        <taxon>Chordata</taxon>
        <taxon>Craniata</taxon>
        <taxon>Vertebrata</taxon>
        <taxon>Euteleostomi</taxon>
        <taxon>Archelosauria</taxon>
        <taxon>Archosauria</taxon>
        <taxon>Crocodylia</taxon>
        <taxon>Alligatoridae</taxon>
        <taxon>Alligatorinae</taxon>
        <taxon>Alligator</taxon>
    </lineage>
</organism>
<proteinExistence type="predicted"/>
<dbReference type="EMBL" id="AKHW03001485">
    <property type="protein sequence ID" value="KYO42056.1"/>
    <property type="molecule type" value="Genomic_DNA"/>
</dbReference>
<comment type="caution">
    <text evidence="1">The sequence shown here is derived from an EMBL/GenBank/DDBJ whole genome shotgun (WGS) entry which is preliminary data.</text>
</comment>
<dbReference type="AlphaFoldDB" id="A0A151NYV1"/>
<gene>
    <name evidence="1" type="ORF">Y1Q_0002703</name>
</gene>
<keyword evidence="2" id="KW-1185">Reference proteome</keyword>